<protein>
    <submittedName>
        <fullName evidence="3">Asp/Glu/hydantoin racemase</fullName>
    </submittedName>
</protein>
<sequence>MRVLLVNPNVSVSITQRLAQVARGVAAPGTEITAVTAPRGVPYISCRAEAQLAGAVVLEMLAEHGAGHDAALIGAFGDPGLWAARELFDLPIVGMAEASMHMAAMLGQRFSIVTFAPALGHWYRDCVEASGLACRLAAIRSLTASFGSLDMVAEEKAEALVRLCEVTVREDDADVVVLAGAPLAGLAGQIAHRVPVPLVEQVAAGIGQAEMLVRLATARGASLRRPAPKTSQGLPPALASRIAHADA</sequence>
<proteinExistence type="inferred from homology"/>
<evidence type="ECO:0000256" key="2">
    <source>
        <dbReference type="SAM" id="MobiDB-lite"/>
    </source>
</evidence>
<dbReference type="InterPro" id="IPR053714">
    <property type="entry name" value="Iso_Racemase_Enz_sf"/>
</dbReference>
<evidence type="ECO:0000313" key="3">
    <source>
        <dbReference type="EMBL" id="MBB4002042.1"/>
    </source>
</evidence>
<dbReference type="GO" id="GO:0047661">
    <property type="term" value="F:amino-acid racemase activity"/>
    <property type="evidence" value="ECO:0007669"/>
    <property type="project" value="InterPro"/>
</dbReference>
<name>A0A7W6MNP3_9HYPH</name>
<dbReference type="AlphaFoldDB" id="A0A7W6MNP3"/>
<keyword evidence="4" id="KW-1185">Reference proteome</keyword>
<feature type="region of interest" description="Disordered" evidence="2">
    <location>
        <begin position="223"/>
        <end position="247"/>
    </location>
</feature>
<reference evidence="3 4" key="1">
    <citation type="submission" date="2020-08" db="EMBL/GenBank/DDBJ databases">
        <title>Genomic Encyclopedia of Type Strains, Phase IV (KMG-IV): sequencing the most valuable type-strain genomes for metagenomic binning, comparative biology and taxonomic classification.</title>
        <authorList>
            <person name="Goeker M."/>
        </authorList>
    </citation>
    <scope>NUCLEOTIDE SEQUENCE [LARGE SCALE GENOMIC DNA]</scope>
    <source>
        <strain evidence="3 4">DSM 103570</strain>
    </source>
</reference>
<evidence type="ECO:0000256" key="1">
    <source>
        <dbReference type="ARBA" id="ARBA00038414"/>
    </source>
</evidence>
<dbReference type="RefSeq" id="WP_183206530.1">
    <property type="nucleotide sequence ID" value="NZ_JAAAMM010000001.1"/>
</dbReference>
<dbReference type="PANTHER" id="PTHR28047:SF5">
    <property type="entry name" value="PROTEIN DCG1"/>
    <property type="match status" value="1"/>
</dbReference>
<evidence type="ECO:0000313" key="4">
    <source>
        <dbReference type="Proteomes" id="UP000588647"/>
    </source>
</evidence>
<dbReference type="EMBL" id="JACIEM010000001">
    <property type="protein sequence ID" value="MBB4002042.1"/>
    <property type="molecule type" value="Genomic_DNA"/>
</dbReference>
<dbReference type="PANTHER" id="PTHR28047">
    <property type="entry name" value="PROTEIN DCG1"/>
    <property type="match status" value="1"/>
</dbReference>
<accession>A0A7W6MNP3</accession>
<dbReference type="InterPro" id="IPR052186">
    <property type="entry name" value="Hydantoin_racemase-like"/>
</dbReference>
<comment type="caution">
    <text evidence="3">The sequence shown here is derived from an EMBL/GenBank/DDBJ whole genome shotgun (WGS) entry which is preliminary data.</text>
</comment>
<comment type="similarity">
    <text evidence="1">Belongs to the HyuE racemase family.</text>
</comment>
<dbReference type="Pfam" id="PF01177">
    <property type="entry name" value="Asp_Glu_race"/>
    <property type="match status" value="1"/>
</dbReference>
<organism evidence="3 4">
    <name type="scientific">Aurantimonas endophytica</name>
    <dbReference type="NCBI Taxonomy" id="1522175"/>
    <lineage>
        <taxon>Bacteria</taxon>
        <taxon>Pseudomonadati</taxon>
        <taxon>Pseudomonadota</taxon>
        <taxon>Alphaproteobacteria</taxon>
        <taxon>Hyphomicrobiales</taxon>
        <taxon>Aurantimonadaceae</taxon>
        <taxon>Aurantimonas</taxon>
    </lineage>
</organism>
<dbReference type="InterPro" id="IPR015942">
    <property type="entry name" value="Asp/Glu/hydantoin_racemase"/>
</dbReference>
<gene>
    <name evidence="3" type="ORF">GGR03_001089</name>
</gene>
<dbReference type="Gene3D" id="3.40.50.12500">
    <property type="match status" value="1"/>
</dbReference>
<dbReference type="Proteomes" id="UP000588647">
    <property type="component" value="Unassembled WGS sequence"/>
</dbReference>